<sequence>MAHRQPNWLTVRQILDDLDIPRRTWQQWRALGRTPPCKRLPNGELRIRRTDYESWLDSLEEVDVR</sequence>
<accession>A0A5D0NU28</accession>
<evidence type="ECO:0000313" key="1">
    <source>
        <dbReference type="EMBL" id="TYB47865.1"/>
    </source>
</evidence>
<dbReference type="SUPFAM" id="SSF46955">
    <property type="entry name" value="Putative DNA-binding domain"/>
    <property type="match status" value="1"/>
</dbReference>
<evidence type="ECO:0000313" key="2">
    <source>
        <dbReference type="Proteomes" id="UP000323380"/>
    </source>
</evidence>
<keyword evidence="1" id="KW-0238">DNA-binding</keyword>
<dbReference type="STRING" id="1220554.GCA_001552135_03715"/>
<organism evidence="1 2">
    <name type="scientific">Actinomadura chibensis</name>
    <dbReference type="NCBI Taxonomy" id="392828"/>
    <lineage>
        <taxon>Bacteria</taxon>
        <taxon>Bacillati</taxon>
        <taxon>Actinomycetota</taxon>
        <taxon>Actinomycetes</taxon>
        <taxon>Streptosporangiales</taxon>
        <taxon>Thermomonosporaceae</taxon>
        <taxon>Actinomadura</taxon>
    </lineage>
</organism>
<dbReference type="AlphaFoldDB" id="A0A5D0NU28"/>
<dbReference type="Proteomes" id="UP000323380">
    <property type="component" value="Unassembled WGS sequence"/>
</dbReference>
<dbReference type="GO" id="GO:0003677">
    <property type="term" value="F:DNA binding"/>
    <property type="evidence" value="ECO:0007669"/>
    <property type="project" value="UniProtKB-KW"/>
</dbReference>
<reference evidence="1 2" key="1">
    <citation type="submission" date="2019-08" db="EMBL/GenBank/DDBJ databases">
        <title>Actinomadura sp. nov. CYP1-5 isolated from mountain soil.</title>
        <authorList>
            <person name="Songsumanus A."/>
            <person name="Kuncharoen N."/>
            <person name="Kudo T."/>
            <person name="Yuki M."/>
            <person name="Igarashi Y."/>
            <person name="Tanasupawat S."/>
        </authorList>
    </citation>
    <scope>NUCLEOTIDE SEQUENCE [LARGE SCALE GENOMIC DNA]</scope>
    <source>
        <strain evidence="1 2">JCM 14158</strain>
    </source>
</reference>
<dbReference type="InterPro" id="IPR009061">
    <property type="entry name" value="DNA-bd_dom_put_sf"/>
</dbReference>
<keyword evidence="2" id="KW-1185">Reference proteome</keyword>
<protein>
    <submittedName>
        <fullName evidence="1">DNA-binding protein</fullName>
    </submittedName>
</protein>
<proteinExistence type="predicted"/>
<name>A0A5D0NU28_9ACTN</name>
<dbReference type="EMBL" id="VSFG01000001">
    <property type="protein sequence ID" value="TYB47865.1"/>
    <property type="molecule type" value="Genomic_DNA"/>
</dbReference>
<dbReference type="RefSeq" id="WP_067892761.1">
    <property type="nucleotide sequence ID" value="NZ_VSFG01000001.1"/>
</dbReference>
<gene>
    <name evidence="1" type="ORF">FXF69_00990</name>
</gene>
<comment type="caution">
    <text evidence="1">The sequence shown here is derived from an EMBL/GenBank/DDBJ whole genome shotgun (WGS) entry which is preliminary data.</text>
</comment>